<dbReference type="AlphaFoldDB" id="A0A0F6W490"/>
<dbReference type="SUPFAM" id="SSF53300">
    <property type="entry name" value="vWA-like"/>
    <property type="match status" value="1"/>
</dbReference>
<dbReference type="EMBL" id="CP011125">
    <property type="protein sequence ID" value="AKF07017.1"/>
    <property type="molecule type" value="Genomic_DNA"/>
</dbReference>
<accession>A0A0F6W490</accession>
<dbReference type="RefSeq" id="WP_075097963.1">
    <property type="nucleotide sequence ID" value="NZ_CP011125.1"/>
</dbReference>
<organism evidence="2 3">
    <name type="scientific">Sandaracinus amylolyticus</name>
    <dbReference type="NCBI Taxonomy" id="927083"/>
    <lineage>
        <taxon>Bacteria</taxon>
        <taxon>Pseudomonadati</taxon>
        <taxon>Myxococcota</taxon>
        <taxon>Polyangia</taxon>
        <taxon>Polyangiales</taxon>
        <taxon>Sandaracinaceae</taxon>
        <taxon>Sandaracinus</taxon>
    </lineage>
</organism>
<sequence length="586" mass="64838">MSELEALRAKWLARWEDALACWSRYTRLSAPRICVTREELEREKMSTAFALIRLVDHAVAIDLAQIVDKGLESHALAVLAHEIGHHVYCPGDLSDHARVIARVRRALPTREHLAPFVSNLWSDLLINDRLHRSAGVDMAAVYRALGLAERTNAVWWIYLRTYELLWGLTRGSLAERVDSSTPEGMQLEGDAQLAARVVRAYSKDFVRGAGRFASLLLGHLLTDDAAGARQRWAILNDTESIGAGGEVDGLSEVDEGEDDVLHPAEDPEVTGRDTPRDETPSASPRSRGVMRTGTKTPRGPREYGDLLRAIGAYTDEDDVAIRYYTEQARPHLVPFPRRESPRATEPQPEGLEVWEPGSPIERVDWVESVVRSPVVIPGVTTMERTYGESPGADPAREPLDLYVGIDCSGSMGNPRLVHSHAIVAGAVLALSALRAGARVKVVLSGEPGRTISTPGFERDARTVMKLLTSYLGTGTAFGIHRLRDTFADDWPTRRRAVHVLVVTDSDVFGHLGAEREGRSGWSIARDAIERARGGGTYVLRLDPSSHAADVARMRQDGWDVHHVRALEELVAFARAFARSRYHRARR</sequence>
<name>A0A0F6W490_9BACT</name>
<gene>
    <name evidence="2" type="ORF">DB32_004166</name>
</gene>
<evidence type="ECO:0000313" key="2">
    <source>
        <dbReference type="EMBL" id="AKF07017.1"/>
    </source>
</evidence>
<dbReference type="KEGG" id="samy:DB32_004166"/>
<dbReference type="InterPro" id="IPR036465">
    <property type="entry name" value="vWFA_dom_sf"/>
</dbReference>
<dbReference type="STRING" id="927083.DB32_004166"/>
<protein>
    <recommendedName>
        <fullName evidence="4">VWA domain-containing protein</fullName>
    </recommendedName>
</protein>
<feature type="compositionally biased region" description="Acidic residues" evidence="1">
    <location>
        <begin position="249"/>
        <end position="258"/>
    </location>
</feature>
<reference evidence="2 3" key="1">
    <citation type="submission" date="2015-03" db="EMBL/GenBank/DDBJ databases">
        <title>Genome assembly of Sandaracinus amylolyticus DSM 53668.</title>
        <authorList>
            <person name="Sharma G."/>
            <person name="Subramanian S."/>
        </authorList>
    </citation>
    <scope>NUCLEOTIDE SEQUENCE [LARGE SCALE GENOMIC DNA]</scope>
    <source>
        <strain evidence="2 3">DSM 53668</strain>
    </source>
</reference>
<evidence type="ECO:0000313" key="3">
    <source>
        <dbReference type="Proteomes" id="UP000034883"/>
    </source>
</evidence>
<keyword evidence="3" id="KW-1185">Reference proteome</keyword>
<proteinExistence type="predicted"/>
<evidence type="ECO:0008006" key="4">
    <source>
        <dbReference type="Google" id="ProtNLM"/>
    </source>
</evidence>
<feature type="compositionally biased region" description="Basic and acidic residues" evidence="1">
    <location>
        <begin position="259"/>
        <end position="279"/>
    </location>
</feature>
<feature type="region of interest" description="Disordered" evidence="1">
    <location>
        <begin position="244"/>
        <end position="303"/>
    </location>
</feature>
<dbReference type="Proteomes" id="UP000034883">
    <property type="component" value="Chromosome"/>
</dbReference>
<evidence type="ECO:0000256" key="1">
    <source>
        <dbReference type="SAM" id="MobiDB-lite"/>
    </source>
</evidence>
<feature type="region of interest" description="Disordered" evidence="1">
    <location>
        <begin position="336"/>
        <end position="355"/>
    </location>
</feature>
<dbReference type="CDD" id="cd00198">
    <property type="entry name" value="vWFA"/>
    <property type="match status" value="1"/>
</dbReference>